<sequence>MTVSEFSTDVESKSYNACQFKLNGLHIISRHAKITPKKIGQFVTCWTRDKNGITVPFNESDTIDYFVVSVSSGVYFGQFVFPKSVLITQGILSTEDRDGKRAFRVYPEWGVPQSKQAIQTQQWQLEYFYQIHDDIYLKSASKLYTI</sequence>
<reference evidence="1" key="1">
    <citation type="submission" date="2021-03" db="EMBL/GenBank/DDBJ databases">
        <title>Genomic Encyclopedia of Type Strains, Phase IV (KMG-IV): sequencing the most valuable type-strain genomes for metagenomic binning, comparative biology and taxonomic classification.</title>
        <authorList>
            <person name="Goeker M."/>
        </authorList>
    </citation>
    <scope>NUCLEOTIDE SEQUENCE</scope>
    <source>
        <strain evidence="1">DSM 15523</strain>
        <strain evidence="2 4">DSM 16476</strain>
    </source>
</reference>
<dbReference type="Gene3D" id="3.40.1350.140">
    <property type="entry name" value="MepB-like"/>
    <property type="match status" value="1"/>
</dbReference>
<evidence type="ECO:0000313" key="3">
    <source>
        <dbReference type="Proteomes" id="UP001138672"/>
    </source>
</evidence>
<gene>
    <name evidence="1" type="ORF">J2Z56_002561</name>
    <name evidence="2" type="ORF">J2Z57_002408</name>
</gene>
<organism evidence="1 3">
    <name type="scientific">Formosa algae</name>
    <dbReference type="NCBI Taxonomy" id="225843"/>
    <lineage>
        <taxon>Bacteria</taxon>
        <taxon>Pseudomonadati</taxon>
        <taxon>Bacteroidota</taxon>
        <taxon>Flavobacteriia</taxon>
        <taxon>Flavobacteriales</taxon>
        <taxon>Flavobacteriaceae</taxon>
        <taxon>Formosa</taxon>
    </lineage>
</organism>
<accession>A0A9X1C985</accession>
<name>A0A9X1C985_9FLAO</name>
<dbReference type="RefSeq" id="WP_232301585.1">
    <property type="nucleotide sequence ID" value="NZ_JAGGJQ010000007.1"/>
</dbReference>
<evidence type="ECO:0000313" key="2">
    <source>
        <dbReference type="EMBL" id="MDQ0335956.1"/>
    </source>
</evidence>
<proteinExistence type="predicted"/>
<evidence type="ECO:0000313" key="1">
    <source>
        <dbReference type="EMBL" id="MBP1840631.1"/>
    </source>
</evidence>
<dbReference type="Proteomes" id="UP001138672">
    <property type="component" value="Unassembled WGS sequence"/>
</dbReference>
<comment type="caution">
    <text evidence="1">The sequence shown here is derived from an EMBL/GenBank/DDBJ whole genome shotgun (WGS) entry which is preliminary data.</text>
</comment>
<dbReference type="EMBL" id="JAUSUU010000007">
    <property type="protein sequence ID" value="MDQ0335956.1"/>
    <property type="molecule type" value="Genomic_DNA"/>
</dbReference>
<protein>
    <recommendedName>
        <fullName evidence="5">MepB family protein</fullName>
    </recommendedName>
</protein>
<evidence type="ECO:0008006" key="5">
    <source>
        <dbReference type="Google" id="ProtNLM"/>
    </source>
</evidence>
<dbReference type="Pfam" id="PF08877">
    <property type="entry name" value="MepB-like"/>
    <property type="match status" value="1"/>
</dbReference>
<dbReference type="AlphaFoldDB" id="A0A9X1C985"/>
<dbReference type="InterPro" id="IPR011235">
    <property type="entry name" value="MepB-like"/>
</dbReference>
<keyword evidence="4" id="KW-1185">Reference proteome</keyword>
<evidence type="ECO:0000313" key="4">
    <source>
        <dbReference type="Proteomes" id="UP001231587"/>
    </source>
</evidence>
<dbReference type="PIRSF" id="PIRSF032285">
    <property type="entry name" value="UCP032285"/>
    <property type="match status" value="1"/>
</dbReference>
<dbReference type="InterPro" id="IPR038231">
    <property type="entry name" value="MepB-like_sf"/>
</dbReference>
<dbReference type="Proteomes" id="UP001231587">
    <property type="component" value="Unassembled WGS sequence"/>
</dbReference>
<dbReference type="EMBL" id="JAGGJQ010000007">
    <property type="protein sequence ID" value="MBP1840631.1"/>
    <property type="molecule type" value="Genomic_DNA"/>
</dbReference>